<protein>
    <submittedName>
        <fullName evidence="1">Uncharacterized protein</fullName>
    </submittedName>
</protein>
<sequence>MGSRRFGKKKRMDAFFSCFPPQKCVDLSNQMDIVYLNYRA</sequence>
<dbReference type="AlphaFoldDB" id="U1Y4R6"/>
<comment type="caution">
    <text evidence="1">The sequence shown here is derived from an EMBL/GenBank/DDBJ whole genome shotgun (WGS) entry which is preliminary data.</text>
</comment>
<accession>U1Y4R6</accession>
<proteinExistence type="predicted"/>
<gene>
    <name evidence="1" type="ORF">HMPREF0083_04735</name>
</gene>
<evidence type="ECO:0000313" key="1">
    <source>
        <dbReference type="EMBL" id="ERI07162.1"/>
    </source>
</evidence>
<dbReference type="EMBL" id="AWSJ01000292">
    <property type="protein sequence ID" value="ERI07162.1"/>
    <property type="molecule type" value="Genomic_DNA"/>
</dbReference>
<reference evidence="1 2" key="1">
    <citation type="submission" date="2013-08" db="EMBL/GenBank/DDBJ databases">
        <authorList>
            <person name="Weinstock G."/>
            <person name="Sodergren E."/>
            <person name="Wylie T."/>
            <person name="Fulton L."/>
            <person name="Fulton R."/>
            <person name="Fronick C."/>
            <person name="O'Laughlin M."/>
            <person name="Godfrey J."/>
            <person name="Miner T."/>
            <person name="Herter B."/>
            <person name="Appelbaum E."/>
            <person name="Cordes M."/>
            <person name="Lek S."/>
            <person name="Wollam A."/>
            <person name="Pepin K.H."/>
            <person name="Palsikar V.B."/>
            <person name="Mitreva M."/>
            <person name="Wilson R.K."/>
        </authorList>
    </citation>
    <scope>NUCLEOTIDE SEQUENCE [LARGE SCALE GENOMIC DNA]</scope>
    <source>
        <strain evidence="1 2">ATCC 12856</strain>
    </source>
</reference>
<keyword evidence="2" id="KW-1185">Reference proteome</keyword>
<dbReference type="Proteomes" id="UP000016511">
    <property type="component" value="Unassembled WGS sequence"/>
</dbReference>
<name>U1Y4R6_ANEAE</name>
<dbReference type="HOGENOM" id="CLU_215654_0_0_9"/>
<organism evidence="1 2">
    <name type="scientific">Aneurinibacillus aneurinilyticus ATCC 12856</name>
    <dbReference type="NCBI Taxonomy" id="649747"/>
    <lineage>
        <taxon>Bacteria</taxon>
        <taxon>Bacillati</taxon>
        <taxon>Bacillota</taxon>
        <taxon>Bacilli</taxon>
        <taxon>Bacillales</taxon>
        <taxon>Paenibacillaceae</taxon>
        <taxon>Aneurinibacillus group</taxon>
        <taxon>Aneurinibacillus</taxon>
    </lineage>
</organism>
<evidence type="ECO:0000313" key="2">
    <source>
        <dbReference type="Proteomes" id="UP000016511"/>
    </source>
</evidence>